<gene>
    <name evidence="2" type="ORF">ACFSDE_00380</name>
</gene>
<evidence type="ECO:0000256" key="1">
    <source>
        <dbReference type="SAM" id="Phobius"/>
    </source>
</evidence>
<name>A0ABW4TH56_9ACTN</name>
<proteinExistence type="predicted"/>
<feature type="transmembrane region" description="Helical" evidence="1">
    <location>
        <begin position="37"/>
        <end position="59"/>
    </location>
</feature>
<accession>A0ABW4TH56</accession>
<protein>
    <recommendedName>
        <fullName evidence="4">NfeD-like C-terminal domain-containing protein</fullName>
    </recommendedName>
</protein>
<keyword evidence="1" id="KW-0472">Membrane</keyword>
<dbReference type="Gene3D" id="2.40.50.140">
    <property type="entry name" value="Nucleic acid-binding proteins"/>
    <property type="match status" value="1"/>
</dbReference>
<dbReference type="InterPro" id="IPR012340">
    <property type="entry name" value="NA-bd_OB-fold"/>
</dbReference>
<evidence type="ECO:0000313" key="2">
    <source>
        <dbReference type="EMBL" id="MFD1945235.1"/>
    </source>
</evidence>
<keyword evidence="1" id="KW-1133">Transmembrane helix</keyword>
<feature type="transmembrane region" description="Helical" evidence="1">
    <location>
        <begin position="65"/>
        <end position="84"/>
    </location>
</feature>
<dbReference type="RefSeq" id="WP_343915873.1">
    <property type="nucleotide sequence ID" value="NZ_BAAAJT010000002.1"/>
</dbReference>
<evidence type="ECO:0008006" key="4">
    <source>
        <dbReference type="Google" id="ProtNLM"/>
    </source>
</evidence>
<dbReference type="EMBL" id="JBHUGD010000001">
    <property type="protein sequence ID" value="MFD1945235.1"/>
    <property type="molecule type" value="Genomic_DNA"/>
</dbReference>
<keyword evidence="3" id="KW-1185">Reference proteome</keyword>
<dbReference type="Proteomes" id="UP001597351">
    <property type="component" value="Unassembled WGS sequence"/>
</dbReference>
<evidence type="ECO:0000313" key="3">
    <source>
        <dbReference type="Proteomes" id="UP001597351"/>
    </source>
</evidence>
<reference evidence="3" key="1">
    <citation type="journal article" date="2019" name="Int. J. Syst. Evol. Microbiol.">
        <title>The Global Catalogue of Microorganisms (GCM) 10K type strain sequencing project: providing services to taxonomists for standard genome sequencing and annotation.</title>
        <authorList>
            <consortium name="The Broad Institute Genomics Platform"/>
            <consortium name="The Broad Institute Genome Sequencing Center for Infectious Disease"/>
            <person name="Wu L."/>
            <person name="Ma J."/>
        </authorList>
    </citation>
    <scope>NUCLEOTIDE SEQUENCE [LARGE SCALE GENOMIC DNA]</scope>
    <source>
        <strain evidence="3">CGMCC 1.12477</strain>
    </source>
</reference>
<sequence length="167" mass="16566">MTTYLVIGVVGLVLLAVSLLFADLLDGAFDALSADWISTAVLGGFVSAFGFGGALAIGVGAPHLVALPVGAVTGVLAGWFAAWLTRAVRGGGSGESLGADDLVGHDAVVITDIPAVGFGVVRVRVGEHVLRLNASSDVAIPSGTPAHVTGVLSPTAVTVAPLSTEQI</sequence>
<feature type="transmembrane region" description="Helical" evidence="1">
    <location>
        <begin position="6"/>
        <end position="25"/>
    </location>
</feature>
<comment type="caution">
    <text evidence="2">The sequence shown here is derived from an EMBL/GenBank/DDBJ whole genome shotgun (WGS) entry which is preliminary data.</text>
</comment>
<keyword evidence="1" id="KW-0812">Transmembrane</keyword>
<organism evidence="2 3">
    <name type="scientific">Nocardioides aestuarii</name>
    <dbReference type="NCBI Taxonomy" id="252231"/>
    <lineage>
        <taxon>Bacteria</taxon>
        <taxon>Bacillati</taxon>
        <taxon>Actinomycetota</taxon>
        <taxon>Actinomycetes</taxon>
        <taxon>Propionibacteriales</taxon>
        <taxon>Nocardioidaceae</taxon>
        <taxon>Nocardioides</taxon>
    </lineage>
</organism>